<evidence type="ECO:0000313" key="9">
    <source>
        <dbReference type="EMBL" id="ANV98471.1"/>
    </source>
</evidence>
<feature type="transmembrane region" description="Helical" evidence="7">
    <location>
        <begin position="98"/>
        <end position="121"/>
    </location>
</feature>
<keyword evidence="5 7" id="KW-1133">Transmembrane helix</keyword>
<dbReference type="GO" id="GO:0016020">
    <property type="term" value="C:membrane"/>
    <property type="evidence" value="ECO:0007669"/>
    <property type="project" value="UniProtKB-SubCell"/>
</dbReference>
<keyword evidence="6 7" id="KW-0472">Membrane</keyword>
<accession>A0A1B1U6X1</accession>
<dbReference type="STRING" id="222136.BBW65_06520"/>
<sequence>MDERFLFSLFANFPFVASFLAGILTFLSPCILPLIPAYISYISGVSIESLRQKQEIATSKILFNCCLFLLGFSLVVVLMIVLFGSVFQSLFDHAITRYIVGGIICLFGLHFLGIFRINLLYKTKQINLQTNNSFWAPFVLGVSFAFGWTPCSGPILGSIFSLALTQKGLSIALICVYCLGLALPFVFLALFVGLGLKWIKKLTKHLRIIEMISGLLLILIGIAIATGSVSNPLFFLEG</sequence>
<evidence type="ECO:0000256" key="1">
    <source>
        <dbReference type="ARBA" id="ARBA00004141"/>
    </source>
</evidence>
<gene>
    <name evidence="9" type="ORF">BBW65_06520</name>
</gene>
<dbReference type="PANTHER" id="PTHR31272:SF4">
    <property type="entry name" value="CYTOCHROME C-TYPE BIOGENESIS PROTEIN HI_1454-RELATED"/>
    <property type="match status" value="1"/>
</dbReference>
<keyword evidence="10" id="KW-1185">Reference proteome</keyword>
<evidence type="ECO:0000256" key="2">
    <source>
        <dbReference type="ARBA" id="ARBA00006143"/>
    </source>
</evidence>
<dbReference type="Pfam" id="PF02683">
    <property type="entry name" value="DsbD_TM"/>
    <property type="match status" value="1"/>
</dbReference>
<dbReference type="AlphaFoldDB" id="A0A1B1U6X1"/>
<dbReference type="KEGG" id="het:BBW65_06520"/>
<evidence type="ECO:0000259" key="8">
    <source>
        <dbReference type="Pfam" id="PF02683"/>
    </source>
</evidence>
<feature type="transmembrane region" description="Helical" evidence="7">
    <location>
        <begin position="61"/>
        <end position="86"/>
    </location>
</feature>
<evidence type="ECO:0000256" key="3">
    <source>
        <dbReference type="ARBA" id="ARBA00022692"/>
    </source>
</evidence>
<comment type="subcellular location">
    <subcellularLocation>
        <location evidence="1">Membrane</location>
        <topology evidence="1">Multi-pass membrane protein</topology>
    </subcellularLocation>
</comment>
<reference evidence="10" key="1">
    <citation type="submission" date="2016-07" db="EMBL/GenBank/DDBJ databases">
        <authorList>
            <person name="Florea S."/>
            <person name="Webb J.S."/>
            <person name="Jaromczyk J."/>
            <person name="Schardl C.L."/>
        </authorList>
    </citation>
    <scope>NUCLEOTIDE SEQUENCE [LARGE SCALE GENOMIC DNA]</scope>
    <source>
        <strain evidence="10">MIT 01-6242</strain>
    </source>
</reference>
<dbReference type="EMBL" id="CP016503">
    <property type="protein sequence ID" value="ANV98471.1"/>
    <property type="molecule type" value="Genomic_DNA"/>
</dbReference>
<dbReference type="InterPro" id="IPR003834">
    <property type="entry name" value="Cyt_c_assmbl_TM_dom"/>
</dbReference>
<feature type="transmembrane region" description="Helical" evidence="7">
    <location>
        <begin position="208"/>
        <end position="229"/>
    </location>
</feature>
<dbReference type="Proteomes" id="UP000092884">
    <property type="component" value="Chromosome"/>
</dbReference>
<evidence type="ECO:0000313" key="10">
    <source>
        <dbReference type="Proteomes" id="UP000092884"/>
    </source>
</evidence>
<comment type="similarity">
    <text evidence="2">Belongs to the DsbD family.</text>
</comment>
<feature type="transmembrane region" description="Helical" evidence="7">
    <location>
        <begin position="133"/>
        <end position="149"/>
    </location>
</feature>
<keyword evidence="4" id="KW-0201">Cytochrome c-type biogenesis</keyword>
<dbReference type="PANTHER" id="PTHR31272">
    <property type="entry name" value="CYTOCHROME C-TYPE BIOGENESIS PROTEIN HI_1454-RELATED"/>
    <property type="match status" value="1"/>
</dbReference>
<feature type="transmembrane region" description="Helical" evidence="7">
    <location>
        <begin position="169"/>
        <end position="196"/>
    </location>
</feature>
<organism evidence="9 10">
    <name type="scientific">Helicobacter enhydrae</name>
    <dbReference type="NCBI Taxonomy" id="222136"/>
    <lineage>
        <taxon>Bacteria</taxon>
        <taxon>Pseudomonadati</taxon>
        <taxon>Campylobacterota</taxon>
        <taxon>Epsilonproteobacteria</taxon>
        <taxon>Campylobacterales</taxon>
        <taxon>Helicobacteraceae</taxon>
        <taxon>Helicobacter</taxon>
    </lineage>
</organism>
<dbReference type="OrthoDB" id="9803065at2"/>
<evidence type="ECO:0000256" key="7">
    <source>
        <dbReference type="SAM" id="Phobius"/>
    </source>
</evidence>
<dbReference type="RefSeq" id="WP_066341261.1">
    <property type="nucleotide sequence ID" value="NZ_CP016503.1"/>
</dbReference>
<proteinExistence type="inferred from homology"/>
<name>A0A1B1U6X1_9HELI</name>
<dbReference type="GO" id="GO:0017004">
    <property type="term" value="P:cytochrome complex assembly"/>
    <property type="evidence" value="ECO:0007669"/>
    <property type="project" value="UniProtKB-KW"/>
</dbReference>
<feature type="transmembrane region" description="Helical" evidence="7">
    <location>
        <begin position="15"/>
        <end position="41"/>
    </location>
</feature>
<protein>
    <recommendedName>
        <fullName evidence="8">Cytochrome C biogenesis protein transmembrane domain-containing protein</fullName>
    </recommendedName>
</protein>
<dbReference type="InterPro" id="IPR051790">
    <property type="entry name" value="Cytochrome_c-biogenesis_DsbD"/>
</dbReference>
<evidence type="ECO:0000256" key="4">
    <source>
        <dbReference type="ARBA" id="ARBA00022748"/>
    </source>
</evidence>
<feature type="domain" description="Cytochrome C biogenesis protein transmembrane" evidence="8">
    <location>
        <begin position="17"/>
        <end position="224"/>
    </location>
</feature>
<keyword evidence="3 7" id="KW-0812">Transmembrane</keyword>
<evidence type="ECO:0000256" key="5">
    <source>
        <dbReference type="ARBA" id="ARBA00022989"/>
    </source>
</evidence>
<evidence type="ECO:0000256" key="6">
    <source>
        <dbReference type="ARBA" id="ARBA00023136"/>
    </source>
</evidence>